<organism evidence="10 11">
    <name type="scientific">Triplophysa tibetana</name>
    <dbReference type="NCBI Taxonomy" id="1572043"/>
    <lineage>
        <taxon>Eukaryota</taxon>
        <taxon>Metazoa</taxon>
        <taxon>Chordata</taxon>
        <taxon>Craniata</taxon>
        <taxon>Vertebrata</taxon>
        <taxon>Euteleostomi</taxon>
        <taxon>Actinopterygii</taxon>
        <taxon>Neopterygii</taxon>
        <taxon>Teleostei</taxon>
        <taxon>Ostariophysi</taxon>
        <taxon>Cypriniformes</taxon>
        <taxon>Nemacheilidae</taxon>
        <taxon>Triplophysa</taxon>
    </lineage>
</organism>
<keyword evidence="6" id="KW-1133">Transmembrane helix</keyword>
<keyword evidence="4" id="KW-0812">Transmembrane</keyword>
<evidence type="ECO:0000256" key="6">
    <source>
        <dbReference type="ARBA" id="ARBA00022989"/>
    </source>
</evidence>
<reference evidence="10 11" key="1">
    <citation type="journal article" date="2019" name="Mol. Ecol. Resour.">
        <title>Chromosome-level genome assembly of Triplophysa tibetana, a fish adapted to the harsh high-altitude environment of the Tibetan Plateau.</title>
        <authorList>
            <person name="Yang X."/>
            <person name="Liu H."/>
            <person name="Ma Z."/>
            <person name="Zou Y."/>
            <person name="Zou M."/>
            <person name="Mao Y."/>
            <person name="Li X."/>
            <person name="Wang H."/>
            <person name="Chen T."/>
            <person name="Wang W."/>
            <person name="Yang R."/>
        </authorList>
    </citation>
    <scope>NUCLEOTIDE SEQUENCE [LARGE SCALE GENOMIC DNA]</scope>
    <source>
        <strain evidence="10">TTIB1903HZAU</strain>
        <tissue evidence="10">Muscle</tissue>
    </source>
</reference>
<dbReference type="EMBL" id="SOYY01000009">
    <property type="protein sequence ID" value="KAA0716871.1"/>
    <property type="molecule type" value="Genomic_DNA"/>
</dbReference>
<evidence type="ECO:0000256" key="8">
    <source>
        <dbReference type="ARBA" id="ARBA00023136"/>
    </source>
</evidence>
<keyword evidence="8" id="KW-0472">Membrane</keyword>
<evidence type="ECO:0000256" key="9">
    <source>
        <dbReference type="ARBA" id="ARBA00023180"/>
    </source>
</evidence>
<evidence type="ECO:0000256" key="2">
    <source>
        <dbReference type="ARBA" id="ARBA00008124"/>
    </source>
</evidence>
<evidence type="ECO:0000256" key="7">
    <source>
        <dbReference type="ARBA" id="ARBA00023034"/>
    </source>
</evidence>
<dbReference type="InterPro" id="IPR027417">
    <property type="entry name" value="P-loop_NTPase"/>
</dbReference>
<dbReference type="Pfam" id="PF06990">
    <property type="entry name" value="Gal-3-0_sulfotr"/>
    <property type="match status" value="1"/>
</dbReference>
<accession>A0A5A9P6Q9</accession>
<name>A0A5A9P6Q9_9TELE</name>
<keyword evidence="5" id="KW-0735">Signal-anchor</keyword>
<proteinExistence type="inferred from homology"/>
<dbReference type="Proteomes" id="UP000324632">
    <property type="component" value="Chromosome 9"/>
</dbReference>
<dbReference type="GO" id="GO:0042552">
    <property type="term" value="P:myelination"/>
    <property type="evidence" value="ECO:0007669"/>
    <property type="project" value="TreeGrafter"/>
</dbReference>
<evidence type="ECO:0000256" key="3">
    <source>
        <dbReference type="ARBA" id="ARBA00022679"/>
    </source>
</evidence>
<evidence type="ECO:0000256" key="1">
    <source>
        <dbReference type="ARBA" id="ARBA00004323"/>
    </source>
</evidence>
<evidence type="ECO:0000313" key="10">
    <source>
        <dbReference type="EMBL" id="KAA0716871.1"/>
    </source>
</evidence>
<evidence type="ECO:0000256" key="4">
    <source>
        <dbReference type="ARBA" id="ARBA00022692"/>
    </source>
</evidence>
<evidence type="ECO:0000256" key="5">
    <source>
        <dbReference type="ARBA" id="ARBA00022968"/>
    </source>
</evidence>
<dbReference type="GO" id="GO:0006682">
    <property type="term" value="P:galactosylceramide biosynthetic process"/>
    <property type="evidence" value="ECO:0007669"/>
    <property type="project" value="TreeGrafter"/>
</dbReference>
<dbReference type="PANTHER" id="PTHR14647">
    <property type="entry name" value="GALACTOSE-3-O-SULFOTRANSFERASE"/>
    <property type="match status" value="1"/>
</dbReference>
<dbReference type="SUPFAM" id="SSF52540">
    <property type="entry name" value="P-loop containing nucleoside triphosphate hydrolases"/>
    <property type="match status" value="1"/>
</dbReference>
<dbReference type="GO" id="GO:0000139">
    <property type="term" value="C:Golgi membrane"/>
    <property type="evidence" value="ECO:0007669"/>
    <property type="project" value="UniProtKB-SubCell"/>
</dbReference>
<keyword evidence="9" id="KW-0325">Glycoprotein</keyword>
<comment type="caution">
    <text evidence="10">The sequence shown here is derived from an EMBL/GenBank/DDBJ whole genome shotgun (WGS) entry which is preliminary data.</text>
</comment>
<comment type="similarity">
    <text evidence="2">Belongs to the galactose-3-O-sulfotransferase family.</text>
</comment>
<sequence>MMVGKPVRQWKSVCKGLILGGLLTTCMILLYCLSAPEVHFGLQEVPVPFSCAHRPSPAYSSTISNSSYSASGQRACSPKMDVMFLKTHKTASSTFLNILFRFGEKHHLKFAFPNSRNDFFYPSPFHHSQVKDCRPGMCFNIICNHMRFNAAEVAKVLPADTSYITILRNPADLAESSFHYFGNVVPLTWKLSGEDKLEEFLTDPDLYYDPEGFNSFYLKNLLFFDFGEDNNLDPNDPKVEVAIDAIAKRFQLVMIVEYFEESLILLKAALCWDMEDLVFLNSTRGKVQPFLD</sequence>
<keyword evidence="3 10" id="KW-0808">Transferase</keyword>
<dbReference type="Gene3D" id="3.40.50.300">
    <property type="entry name" value="P-loop containing nucleotide triphosphate hydrolases"/>
    <property type="match status" value="1"/>
</dbReference>
<comment type="subcellular location">
    <subcellularLocation>
        <location evidence="1">Golgi apparatus membrane</location>
        <topology evidence="1">Single-pass type II membrane protein</topology>
    </subcellularLocation>
</comment>
<gene>
    <name evidence="10" type="ORF">E1301_Tti016179</name>
</gene>
<protein>
    <submittedName>
        <fullName evidence="10">Galactosylceramide sulfotransferase</fullName>
    </submittedName>
</protein>
<dbReference type="AlphaFoldDB" id="A0A5A9P6Q9"/>
<dbReference type="PANTHER" id="PTHR14647:SF56">
    <property type="entry name" value="GALACTOSYLCERAMIDE SULFOTRANSFERASE"/>
    <property type="match status" value="1"/>
</dbReference>
<dbReference type="GO" id="GO:0001733">
    <property type="term" value="F:galactosylceramide sulfotransferase activity"/>
    <property type="evidence" value="ECO:0007669"/>
    <property type="project" value="InterPro"/>
</dbReference>
<keyword evidence="11" id="KW-1185">Reference proteome</keyword>
<dbReference type="InterPro" id="IPR009729">
    <property type="entry name" value="Gal-3-0_sulfotransfrase"/>
</dbReference>
<evidence type="ECO:0000313" key="11">
    <source>
        <dbReference type="Proteomes" id="UP000324632"/>
    </source>
</evidence>
<keyword evidence="7" id="KW-0333">Golgi apparatus</keyword>